<proteinExistence type="predicted"/>
<feature type="region of interest" description="Disordered" evidence="1">
    <location>
        <begin position="1"/>
        <end position="43"/>
    </location>
</feature>
<evidence type="ECO:0000313" key="2">
    <source>
        <dbReference type="EMBL" id="AFC24701.1"/>
    </source>
</evidence>
<evidence type="ECO:0000313" key="3">
    <source>
        <dbReference type="Proteomes" id="UP000007519"/>
    </source>
</evidence>
<accession>H6L263</accession>
<keyword evidence="3" id="KW-1185">Reference proteome</keyword>
<dbReference type="AlphaFoldDB" id="H6L263"/>
<protein>
    <submittedName>
        <fullName evidence="2">Uncharacterized protein</fullName>
    </submittedName>
</protein>
<dbReference type="KEGG" id="sgn:SGRA_1970"/>
<dbReference type="HOGENOM" id="CLU_211647_1_0_10"/>
<feature type="compositionally biased region" description="Basic residues" evidence="1">
    <location>
        <begin position="33"/>
        <end position="43"/>
    </location>
</feature>
<organism evidence="2 3">
    <name type="scientific">Saprospira grandis (strain Lewin)</name>
    <dbReference type="NCBI Taxonomy" id="984262"/>
    <lineage>
        <taxon>Bacteria</taxon>
        <taxon>Pseudomonadati</taxon>
        <taxon>Bacteroidota</taxon>
        <taxon>Saprospiria</taxon>
        <taxon>Saprospirales</taxon>
        <taxon>Saprospiraceae</taxon>
        <taxon>Saprospira</taxon>
    </lineage>
</organism>
<reference evidence="2 3" key="1">
    <citation type="journal article" date="2012" name="Stand. Genomic Sci.">
        <title>Complete genome sequencing and analysis of Saprospira grandis str. Lewin, a predatory marine bacterium.</title>
        <authorList>
            <person name="Saw J.H."/>
            <person name="Yuryev A."/>
            <person name="Kanbe M."/>
            <person name="Hou S."/>
            <person name="Young A.G."/>
            <person name="Aizawa S."/>
            <person name="Alam M."/>
        </authorList>
    </citation>
    <scope>NUCLEOTIDE SEQUENCE [LARGE SCALE GENOMIC DNA]</scope>
    <source>
        <strain evidence="2 3">Lewin</strain>
    </source>
</reference>
<dbReference type="EMBL" id="CP002831">
    <property type="protein sequence ID" value="AFC24701.1"/>
    <property type="molecule type" value="Genomic_DNA"/>
</dbReference>
<evidence type="ECO:0000256" key="1">
    <source>
        <dbReference type="SAM" id="MobiDB-lite"/>
    </source>
</evidence>
<dbReference type="STRING" id="984262.SGRA_1970"/>
<gene>
    <name evidence="2" type="ordered locus">SGRA_1970</name>
</gene>
<name>H6L263_SAPGL</name>
<sequence length="43" mass="4730">MAAGQTQLLSKAKKRRAEQTCEPRKGPAAKGGRPPKKRLQKLD</sequence>
<dbReference type="Proteomes" id="UP000007519">
    <property type="component" value="Chromosome"/>
</dbReference>